<name>A0A3D9BMR9_9FLAO</name>
<dbReference type="EMBL" id="QNVS01000020">
    <property type="protein sequence ID" value="REC54712.1"/>
    <property type="molecule type" value="Genomic_DNA"/>
</dbReference>
<keyword evidence="6" id="KW-1185">Reference proteome</keyword>
<accession>A0A3D9BMR9</accession>
<feature type="transmembrane region" description="Helical" evidence="2">
    <location>
        <begin position="480"/>
        <end position="502"/>
    </location>
</feature>
<proteinExistence type="predicted"/>
<reference evidence="5 6" key="1">
    <citation type="journal article" date="2006" name="Int. J. Syst. Evol. Microbiol.">
        <title>Chryseobacterium piscium sp. nov., isolated from fish of the South Atlantic Ocean off South Africa.</title>
        <authorList>
            <person name="de Beer H."/>
            <person name="Hugo C.J."/>
            <person name="Jooste P.J."/>
            <person name="Vancanneyt M."/>
            <person name="Coenye T."/>
            <person name="Vandamme P."/>
        </authorList>
    </citation>
    <scope>NUCLEOTIDE SEQUENCE [LARGE SCALE GENOMIC DNA]</scope>
    <source>
        <strain evidence="5 6">CCUG 51923</strain>
    </source>
</reference>
<sequence length="679" mass="75501">AAAAAAAVAAVGKILNMKNCIQVFALFFCILVFAQNEVGALPVVTEDSLDSDQANIQRERIVSFHSDIHIAENADVTITETIKVFANGSEIKRGIFRALPTVRKINGRKESIYYKIIAIEKDGVKEPYKTKKENGVFTIYIGNKDYQLASGFYTYKIVYQTKDQIGNFKGYDEFYWNVNGTDWSFPVEDIQATVHLPKNADILQNSCYTGYEGSTERNCTSELLSSTQIIFKANHLNEHQNLTVAVGFKAGVLKEPSVFSKWVERNWTSLSLLIVGFYLLFFYYKNWRKYGKDPEKPIVIPQFNAPNNLSPASLGYIDKGKFDPNLVTANLVDLAVKGFVDIDEVKDIKETFLSKMFTLKKLESENDNLQSDQKLLLKKLFGKEKKISVNGTYNSKIKKAVDNFKDFIINENKIFVEKVSNKKIVYKALKIILLTFFLALIISSFITWSFQTLMIASVISVFAGLFAAVLVLTWQEGNKLIFIVVLLFSLTFTLPMFFMAFVDSDDITAFESNCFKFLIFGIISILIFRYLINKPSEEKVKMESEIDGFKMYLSAAEENQLKFHNPPEMTSDVYEKFLPYAIVFGVEGIWGKRFRDKLQETIDSAEPYENVQYHFGYGFAGAFTSTLSETTVAPVSSSSSSSSSGSSSSSSYSGGSGSSGSSGGGSSGGGGGGGGGGGW</sequence>
<dbReference type="Pfam" id="PF09972">
    <property type="entry name" value="DUF2207"/>
    <property type="match status" value="1"/>
</dbReference>
<keyword evidence="2" id="KW-0812">Transmembrane</keyword>
<comment type="caution">
    <text evidence="5">The sequence shown here is derived from an EMBL/GenBank/DDBJ whole genome shotgun (WGS) entry which is preliminary data.</text>
</comment>
<keyword evidence="2" id="KW-0472">Membrane</keyword>
<evidence type="ECO:0000256" key="2">
    <source>
        <dbReference type="SAM" id="Phobius"/>
    </source>
</evidence>
<evidence type="ECO:0000313" key="5">
    <source>
        <dbReference type="EMBL" id="REC54712.1"/>
    </source>
</evidence>
<evidence type="ECO:0000313" key="6">
    <source>
        <dbReference type="Proteomes" id="UP000256512"/>
    </source>
</evidence>
<gene>
    <name evidence="5" type="ORF">DRF62_08385</name>
</gene>
<organism evidence="5 6">
    <name type="scientific">Chryseobacterium piscium</name>
    <dbReference type="NCBI Taxonomy" id="333702"/>
    <lineage>
        <taxon>Bacteria</taxon>
        <taxon>Pseudomonadati</taxon>
        <taxon>Bacteroidota</taxon>
        <taxon>Flavobacteriia</taxon>
        <taxon>Flavobacteriales</taxon>
        <taxon>Weeksellaceae</taxon>
        <taxon>Chryseobacterium group</taxon>
        <taxon>Chryseobacterium</taxon>
    </lineage>
</organism>
<feature type="domain" description="Predicted membrane protein YciQ-like C-terminal" evidence="4">
    <location>
        <begin position="302"/>
        <end position="594"/>
    </location>
</feature>
<feature type="transmembrane region" description="Helical" evidence="2">
    <location>
        <begin position="514"/>
        <end position="532"/>
    </location>
</feature>
<feature type="non-terminal residue" evidence="5">
    <location>
        <position position="1"/>
    </location>
</feature>
<feature type="transmembrane region" description="Helical" evidence="2">
    <location>
        <begin position="454"/>
        <end position="473"/>
    </location>
</feature>
<dbReference type="InterPro" id="IPR018702">
    <property type="entry name" value="DUF2207"/>
</dbReference>
<dbReference type="AlphaFoldDB" id="A0A3D9BMR9"/>
<feature type="transmembrane region" description="Helical" evidence="2">
    <location>
        <begin position="428"/>
        <end position="448"/>
    </location>
</feature>
<feature type="domain" description="DUF2207" evidence="3">
    <location>
        <begin position="61"/>
        <end position="248"/>
    </location>
</feature>
<dbReference type="Proteomes" id="UP000256512">
    <property type="component" value="Unassembled WGS sequence"/>
</dbReference>
<feature type="compositionally biased region" description="Gly residues" evidence="1">
    <location>
        <begin position="654"/>
        <end position="679"/>
    </location>
</feature>
<feature type="compositionally biased region" description="Low complexity" evidence="1">
    <location>
        <begin position="636"/>
        <end position="653"/>
    </location>
</feature>
<feature type="region of interest" description="Disordered" evidence="1">
    <location>
        <begin position="633"/>
        <end position="679"/>
    </location>
</feature>
<feature type="transmembrane region" description="Helical" evidence="2">
    <location>
        <begin position="267"/>
        <end position="284"/>
    </location>
</feature>
<protein>
    <submittedName>
        <fullName evidence="5">DUF2207 domain-containing protein</fullName>
    </submittedName>
</protein>
<dbReference type="InterPro" id="IPR048389">
    <property type="entry name" value="YciQ-like_C"/>
</dbReference>
<keyword evidence="2" id="KW-1133">Transmembrane helix</keyword>
<dbReference type="RefSeq" id="WP_206608110.1">
    <property type="nucleotide sequence ID" value="NZ_QNVS01000020.1"/>
</dbReference>
<evidence type="ECO:0000259" key="4">
    <source>
        <dbReference type="Pfam" id="PF20990"/>
    </source>
</evidence>
<dbReference type="Pfam" id="PF20990">
    <property type="entry name" value="DUF2207_C"/>
    <property type="match status" value="1"/>
</dbReference>
<evidence type="ECO:0000259" key="3">
    <source>
        <dbReference type="Pfam" id="PF09972"/>
    </source>
</evidence>
<evidence type="ECO:0000256" key="1">
    <source>
        <dbReference type="SAM" id="MobiDB-lite"/>
    </source>
</evidence>